<dbReference type="Gene3D" id="2.30.30.40">
    <property type="entry name" value="SH3 Domains"/>
    <property type="match status" value="2"/>
</dbReference>
<evidence type="ECO:0000313" key="4">
    <source>
        <dbReference type="Proteomes" id="UP000620266"/>
    </source>
</evidence>
<reference evidence="3" key="2">
    <citation type="submission" date="2020-09" db="EMBL/GenBank/DDBJ databases">
        <authorList>
            <person name="Sun Q."/>
            <person name="Sedlacek I."/>
        </authorList>
    </citation>
    <scope>NUCLEOTIDE SEQUENCE</scope>
    <source>
        <strain evidence="3">CCM 7086</strain>
    </source>
</reference>
<organism evidence="3 4">
    <name type="scientific">Oxalicibacterium flavum</name>
    <dbReference type="NCBI Taxonomy" id="179467"/>
    <lineage>
        <taxon>Bacteria</taxon>
        <taxon>Pseudomonadati</taxon>
        <taxon>Pseudomonadota</taxon>
        <taxon>Betaproteobacteria</taxon>
        <taxon>Burkholderiales</taxon>
        <taxon>Oxalobacteraceae</taxon>
        <taxon>Oxalicibacterium</taxon>
    </lineage>
</organism>
<comment type="caution">
    <text evidence="3">The sequence shown here is derived from an EMBL/GenBank/DDBJ whole genome shotgun (WGS) entry which is preliminary data.</text>
</comment>
<keyword evidence="1" id="KW-0732">Signal</keyword>
<dbReference type="InterPro" id="IPR003646">
    <property type="entry name" value="SH3-like_bac-type"/>
</dbReference>
<dbReference type="Pfam" id="PF06347">
    <property type="entry name" value="SH3_4"/>
    <property type="match status" value="2"/>
</dbReference>
<feature type="chain" id="PRO_5035211569" description="SH3b domain-containing protein" evidence="1">
    <location>
        <begin position="34"/>
        <end position="159"/>
    </location>
</feature>
<dbReference type="InterPro" id="IPR010466">
    <property type="entry name" value="DUF1058"/>
</dbReference>
<evidence type="ECO:0000256" key="1">
    <source>
        <dbReference type="SAM" id="SignalP"/>
    </source>
</evidence>
<gene>
    <name evidence="3" type="ORF">GCM10007205_14640</name>
</gene>
<feature type="domain" description="SH3b" evidence="2">
    <location>
        <begin position="96"/>
        <end position="159"/>
    </location>
</feature>
<dbReference type="PROSITE" id="PS51781">
    <property type="entry name" value="SH3B"/>
    <property type="match status" value="1"/>
</dbReference>
<name>A0A8J2XV13_9BURK</name>
<protein>
    <recommendedName>
        <fullName evidence="2">SH3b domain-containing protein</fullName>
    </recommendedName>
</protein>
<evidence type="ECO:0000313" key="3">
    <source>
        <dbReference type="EMBL" id="GGC06530.1"/>
    </source>
</evidence>
<feature type="signal peptide" evidence="1">
    <location>
        <begin position="1"/>
        <end position="33"/>
    </location>
</feature>
<sequence>MRMARHVGRMVGMRRACAALALCVAATGGLAHAASYRSVGAEPAILYNAPTERARKVFIAPQGMPVEVILEQDGWSKIRDASTDLSWVESRLLVARRMVVVTADHAVMRMAPSDTAPVAGTAEKGVLFELAAPANAGWVKVRHADGSGGYLKAGDVWGD</sequence>
<accession>A0A8J2XV13</accession>
<reference evidence="3" key="1">
    <citation type="journal article" date="2014" name="Int. J. Syst. Evol. Microbiol.">
        <title>Complete genome sequence of Corynebacterium casei LMG S-19264T (=DSM 44701T), isolated from a smear-ripened cheese.</title>
        <authorList>
            <consortium name="US DOE Joint Genome Institute (JGI-PGF)"/>
            <person name="Walter F."/>
            <person name="Albersmeier A."/>
            <person name="Kalinowski J."/>
            <person name="Ruckert C."/>
        </authorList>
    </citation>
    <scope>NUCLEOTIDE SEQUENCE</scope>
    <source>
        <strain evidence="3">CCM 7086</strain>
    </source>
</reference>
<keyword evidence="4" id="KW-1185">Reference proteome</keyword>
<proteinExistence type="predicted"/>
<dbReference type="Proteomes" id="UP000620266">
    <property type="component" value="Unassembled WGS sequence"/>
</dbReference>
<evidence type="ECO:0000259" key="2">
    <source>
        <dbReference type="PROSITE" id="PS51781"/>
    </source>
</evidence>
<dbReference type="AlphaFoldDB" id="A0A8J2XV13"/>
<dbReference type="EMBL" id="BMCG01000003">
    <property type="protein sequence ID" value="GGC06530.1"/>
    <property type="molecule type" value="Genomic_DNA"/>
</dbReference>